<organism evidence="1 2">
    <name type="scientific">Kipferlia bialata</name>
    <dbReference type="NCBI Taxonomy" id="797122"/>
    <lineage>
        <taxon>Eukaryota</taxon>
        <taxon>Metamonada</taxon>
        <taxon>Carpediemonas-like organisms</taxon>
        <taxon>Kipferlia</taxon>
    </lineage>
</organism>
<evidence type="ECO:0000313" key="2">
    <source>
        <dbReference type="Proteomes" id="UP000265618"/>
    </source>
</evidence>
<dbReference type="EMBL" id="BDIP01001284">
    <property type="protein sequence ID" value="GCA62741.1"/>
    <property type="molecule type" value="Genomic_DNA"/>
</dbReference>
<proteinExistence type="predicted"/>
<sequence>RSQHSECCMLTVTPRKLVNRQCFVDPMDPGRDIDAQYPPTHQLLSAGLAASLWDKTFQSWIDC</sequence>
<protein>
    <submittedName>
        <fullName evidence="1">Uncharacterized protein</fullName>
    </submittedName>
</protein>
<evidence type="ECO:0000313" key="1">
    <source>
        <dbReference type="EMBL" id="GCA62741.1"/>
    </source>
</evidence>
<dbReference type="AlphaFoldDB" id="A0A391NLD7"/>
<reference evidence="1 2" key="1">
    <citation type="journal article" date="2018" name="PLoS ONE">
        <title>The draft genome of Kipferlia bialata reveals reductive genome evolution in fornicate parasites.</title>
        <authorList>
            <person name="Tanifuji G."/>
            <person name="Takabayashi S."/>
            <person name="Kume K."/>
            <person name="Takagi M."/>
            <person name="Nakayama T."/>
            <person name="Kamikawa R."/>
            <person name="Inagaki Y."/>
            <person name="Hashimoto T."/>
        </authorList>
    </citation>
    <scope>NUCLEOTIDE SEQUENCE [LARGE SCALE GENOMIC DNA]</scope>
    <source>
        <strain evidence="1">NY0173</strain>
    </source>
</reference>
<dbReference type="Proteomes" id="UP000265618">
    <property type="component" value="Unassembled WGS sequence"/>
</dbReference>
<gene>
    <name evidence="1" type="ORF">KIPB_005469</name>
</gene>
<name>A0A391NLD7_9EUKA</name>
<feature type="non-terminal residue" evidence="1">
    <location>
        <position position="1"/>
    </location>
</feature>
<comment type="caution">
    <text evidence="1">The sequence shown here is derived from an EMBL/GenBank/DDBJ whole genome shotgun (WGS) entry which is preliminary data.</text>
</comment>
<keyword evidence="2" id="KW-1185">Reference proteome</keyword>
<accession>A0A391NLD7</accession>